<feature type="domain" description="C2H2-type" evidence="6">
    <location>
        <begin position="91"/>
        <end position="118"/>
    </location>
</feature>
<sequence>MFENEVHPPQEDFEYICYQCKENRRKPLVRNNLVSSLESCFRCKFCKKPFSMGFEMKKKKPLYSCEKCKEVFNNGILLMHHSYAHNNEWPCWCSSCKKGFPTLQLLKIHLQSHNQDKTFQCTVCLSEFTSQQDLDRHRQIHIGNPKYSQIN</sequence>
<protein>
    <submittedName>
        <fullName evidence="7">Zinc finger protein</fullName>
    </submittedName>
</protein>
<dbReference type="PROSITE" id="PS00028">
    <property type="entry name" value="ZINC_FINGER_C2H2_1"/>
    <property type="match status" value="3"/>
</dbReference>
<dbReference type="OrthoDB" id="6415710at2759"/>
<dbReference type="GO" id="GO:0008270">
    <property type="term" value="F:zinc ion binding"/>
    <property type="evidence" value="ECO:0007669"/>
    <property type="project" value="UniProtKB-KW"/>
</dbReference>
<evidence type="ECO:0000256" key="3">
    <source>
        <dbReference type="ARBA" id="ARBA00022771"/>
    </source>
</evidence>
<dbReference type="Proteomes" id="UP000886998">
    <property type="component" value="Unassembled WGS sequence"/>
</dbReference>
<comment type="caution">
    <text evidence="7">The sequence shown here is derived from an EMBL/GenBank/DDBJ whole genome shotgun (WGS) entry which is preliminary data.</text>
</comment>
<evidence type="ECO:0000256" key="1">
    <source>
        <dbReference type="ARBA" id="ARBA00022723"/>
    </source>
</evidence>
<dbReference type="AlphaFoldDB" id="A0A8X7BQM7"/>
<organism evidence="7 8">
    <name type="scientific">Trichonephila inaurata madagascariensis</name>
    <dbReference type="NCBI Taxonomy" id="2747483"/>
    <lineage>
        <taxon>Eukaryota</taxon>
        <taxon>Metazoa</taxon>
        <taxon>Ecdysozoa</taxon>
        <taxon>Arthropoda</taxon>
        <taxon>Chelicerata</taxon>
        <taxon>Arachnida</taxon>
        <taxon>Araneae</taxon>
        <taxon>Araneomorphae</taxon>
        <taxon>Entelegynae</taxon>
        <taxon>Araneoidea</taxon>
        <taxon>Nephilidae</taxon>
        <taxon>Trichonephila</taxon>
        <taxon>Trichonephila inaurata</taxon>
    </lineage>
</organism>
<dbReference type="Pfam" id="PF13912">
    <property type="entry name" value="zf-C2H2_6"/>
    <property type="match status" value="2"/>
</dbReference>
<name>A0A8X7BQM7_9ARAC</name>
<keyword evidence="4" id="KW-0862">Zinc</keyword>
<dbReference type="SMART" id="SM00355">
    <property type="entry name" value="ZnF_C2H2"/>
    <property type="match status" value="3"/>
</dbReference>
<gene>
    <name evidence="7" type="primary">NCL1_55232</name>
    <name evidence="7" type="ORF">TNIN_328041</name>
</gene>
<keyword evidence="2" id="KW-0677">Repeat</keyword>
<evidence type="ECO:0000259" key="6">
    <source>
        <dbReference type="PROSITE" id="PS50157"/>
    </source>
</evidence>
<dbReference type="PANTHER" id="PTHR23226">
    <property type="entry name" value="ZINC FINGER AND SCAN DOMAIN-CONTAINING"/>
    <property type="match status" value="1"/>
</dbReference>
<keyword evidence="3 5" id="KW-0863">Zinc-finger</keyword>
<evidence type="ECO:0000313" key="8">
    <source>
        <dbReference type="Proteomes" id="UP000886998"/>
    </source>
</evidence>
<feature type="domain" description="C2H2-type" evidence="6">
    <location>
        <begin position="119"/>
        <end position="146"/>
    </location>
</feature>
<accession>A0A8X7BQM7</accession>
<evidence type="ECO:0000256" key="4">
    <source>
        <dbReference type="ARBA" id="ARBA00022833"/>
    </source>
</evidence>
<keyword evidence="1" id="KW-0479">Metal-binding</keyword>
<dbReference type="SUPFAM" id="SSF57667">
    <property type="entry name" value="beta-beta-alpha zinc fingers"/>
    <property type="match status" value="2"/>
</dbReference>
<dbReference type="PROSITE" id="PS50157">
    <property type="entry name" value="ZINC_FINGER_C2H2_2"/>
    <property type="match status" value="3"/>
</dbReference>
<dbReference type="Gene3D" id="3.30.160.60">
    <property type="entry name" value="Classic Zinc Finger"/>
    <property type="match status" value="2"/>
</dbReference>
<evidence type="ECO:0000256" key="2">
    <source>
        <dbReference type="ARBA" id="ARBA00022737"/>
    </source>
</evidence>
<dbReference type="InterPro" id="IPR036236">
    <property type="entry name" value="Znf_C2H2_sf"/>
</dbReference>
<reference evidence="7" key="1">
    <citation type="submission" date="2020-08" db="EMBL/GenBank/DDBJ databases">
        <title>Multicomponent nature underlies the extraordinary mechanical properties of spider dragline silk.</title>
        <authorList>
            <person name="Kono N."/>
            <person name="Nakamura H."/>
            <person name="Mori M."/>
            <person name="Yoshida Y."/>
            <person name="Ohtoshi R."/>
            <person name="Malay A.D."/>
            <person name="Moran D.A.P."/>
            <person name="Tomita M."/>
            <person name="Numata K."/>
            <person name="Arakawa K."/>
        </authorList>
    </citation>
    <scope>NUCLEOTIDE SEQUENCE</scope>
</reference>
<feature type="domain" description="C2H2-type" evidence="6">
    <location>
        <begin position="63"/>
        <end position="90"/>
    </location>
</feature>
<evidence type="ECO:0000313" key="7">
    <source>
        <dbReference type="EMBL" id="GFY38644.1"/>
    </source>
</evidence>
<evidence type="ECO:0000256" key="5">
    <source>
        <dbReference type="PROSITE-ProRule" id="PRU00042"/>
    </source>
</evidence>
<dbReference type="EMBL" id="BMAV01000967">
    <property type="protein sequence ID" value="GFY38644.1"/>
    <property type="molecule type" value="Genomic_DNA"/>
</dbReference>
<keyword evidence="8" id="KW-1185">Reference proteome</keyword>
<proteinExistence type="predicted"/>
<dbReference type="InterPro" id="IPR013087">
    <property type="entry name" value="Znf_C2H2_type"/>
</dbReference>